<comment type="caution">
    <text evidence="1">The sequence shown here is derived from an EMBL/GenBank/DDBJ whole genome shotgun (WGS) entry which is preliminary data.</text>
</comment>
<evidence type="ECO:0000313" key="2">
    <source>
        <dbReference type="Proteomes" id="UP000276133"/>
    </source>
</evidence>
<gene>
    <name evidence="1" type="ORF">BpHYR1_006503</name>
</gene>
<dbReference type="AlphaFoldDB" id="A0A3M7SQI2"/>
<organism evidence="1 2">
    <name type="scientific">Brachionus plicatilis</name>
    <name type="common">Marine rotifer</name>
    <name type="synonym">Brachionus muelleri</name>
    <dbReference type="NCBI Taxonomy" id="10195"/>
    <lineage>
        <taxon>Eukaryota</taxon>
        <taxon>Metazoa</taxon>
        <taxon>Spiralia</taxon>
        <taxon>Gnathifera</taxon>
        <taxon>Rotifera</taxon>
        <taxon>Eurotatoria</taxon>
        <taxon>Monogononta</taxon>
        <taxon>Pseudotrocha</taxon>
        <taxon>Ploima</taxon>
        <taxon>Brachionidae</taxon>
        <taxon>Brachionus</taxon>
    </lineage>
</organism>
<reference evidence="1 2" key="1">
    <citation type="journal article" date="2018" name="Sci. Rep.">
        <title>Genomic signatures of local adaptation to the degree of environmental predictability in rotifers.</title>
        <authorList>
            <person name="Franch-Gras L."/>
            <person name="Hahn C."/>
            <person name="Garcia-Roger E.M."/>
            <person name="Carmona M.J."/>
            <person name="Serra M."/>
            <person name="Gomez A."/>
        </authorList>
    </citation>
    <scope>NUCLEOTIDE SEQUENCE [LARGE SCALE GENOMIC DNA]</scope>
    <source>
        <strain evidence="1">HYR1</strain>
    </source>
</reference>
<sequence length="98" mass="11529">MFNLNIKFISHTLNSCTWIITSISGVFEVLKYNKFIITSKTTKNRVITKDHKSFVQVSLRNINETKRLQKKQKMRIEENLRKDVFLSNNSCCSEVTKK</sequence>
<dbReference type="EMBL" id="REGN01000936">
    <property type="protein sequence ID" value="RNA37996.1"/>
    <property type="molecule type" value="Genomic_DNA"/>
</dbReference>
<dbReference type="Proteomes" id="UP000276133">
    <property type="component" value="Unassembled WGS sequence"/>
</dbReference>
<evidence type="ECO:0000313" key="1">
    <source>
        <dbReference type="EMBL" id="RNA37996.1"/>
    </source>
</evidence>
<accession>A0A3M7SQI2</accession>
<name>A0A3M7SQI2_BRAPC</name>
<protein>
    <submittedName>
        <fullName evidence="1">Uncharacterized protein</fullName>
    </submittedName>
</protein>
<keyword evidence="2" id="KW-1185">Reference proteome</keyword>
<proteinExistence type="predicted"/>